<name>A0A8T0BJX5_SILME</name>
<evidence type="ECO:0000313" key="2">
    <source>
        <dbReference type="Proteomes" id="UP000606274"/>
    </source>
</evidence>
<protein>
    <submittedName>
        <fullName evidence="1">Uncharacterized protein</fullName>
    </submittedName>
</protein>
<proteinExistence type="predicted"/>
<gene>
    <name evidence="1" type="ORF">HF521_020966</name>
</gene>
<dbReference type="EMBL" id="JABFDY010000007">
    <property type="protein sequence ID" value="KAF7705680.1"/>
    <property type="molecule type" value="Genomic_DNA"/>
</dbReference>
<evidence type="ECO:0000313" key="1">
    <source>
        <dbReference type="EMBL" id="KAF7705680.1"/>
    </source>
</evidence>
<dbReference type="AlphaFoldDB" id="A0A8T0BJX5"/>
<reference evidence="1" key="1">
    <citation type="submission" date="2020-08" db="EMBL/GenBank/DDBJ databases">
        <title>Chromosome-level assembly of Southern catfish (Silurus meridionalis) provides insights into visual adaptation to the nocturnal and benthic lifestyles.</title>
        <authorList>
            <person name="Zhang Y."/>
            <person name="Wang D."/>
            <person name="Peng Z."/>
        </authorList>
    </citation>
    <scope>NUCLEOTIDE SEQUENCE</scope>
    <source>
        <strain evidence="1">SWU-2019-XX</strain>
        <tissue evidence="1">Muscle</tissue>
    </source>
</reference>
<keyword evidence="2" id="KW-1185">Reference proteome</keyword>
<comment type="caution">
    <text evidence="1">The sequence shown here is derived from an EMBL/GenBank/DDBJ whole genome shotgun (WGS) entry which is preliminary data.</text>
</comment>
<organism evidence="1 2">
    <name type="scientific">Silurus meridionalis</name>
    <name type="common">Southern catfish</name>
    <name type="synonym">Silurus soldatovi meridionalis</name>
    <dbReference type="NCBI Taxonomy" id="175797"/>
    <lineage>
        <taxon>Eukaryota</taxon>
        <taxon>Metazoa</taxon>
        <taxon>Chordata</taxon>
        <taxon>Craniata</taxon>
        <taxon>Vertebrata</taxon>
        <taxon>Euteleostomi</taxon>
        <taxon>Actinopterygii</taxon>
        <taxon>Neopterygii</taxon>
        <taxon>Teleostei</taxon>
        <taxon>Ostariophysi</taxon>
        <taxon>Siluriformes</taxon>
        <taxon>Siluridae</taxon>
        <taxon>Silurus</taxon>
    </lineage>
</organism>
<accession>A0A8T0BJX5</accession>
<dbReference type="Proteomes" id="UP000606274">
    <property type="component" value="Unassembled WGS sequence"/>
</dbReference>
<sequence>MQGLLELTQELKPSQETTQSDFPVRVIFLENVSRQSRKSANIANVFCPCILLPSVLFPAAQGTLELIDNFDRPGKTYSDGVYTGTNTYANGFGDEPGKRIPKAGAVAEAGVGRAGAAWSVFSAEARGPNAAASAKAKGLEAGAIVGAELGSVSAVAGPVEAKLGLGVETGVSLGPAKLELKLLGTGFTLGNIIEVSFWK</sequence>